<protein>
    <submittedName>
        <fullName evidence="11">ATP-binding cassette sub-family D member 3</fullName>
    </submittedName>
</protein>
<dbReference type="GO" id="GO:0140359">
    <property type="term" value="F:ABC-type transporter activity"/>
    <property type="evidence" value="ECO:0007669"/>
    <property type="project" value="InterPro"/>
</dbReference>
<evidence type="ECO:0000259" key="10">
    <source>
        <dbReference type="PROSITE" id="PS50929"/>
    </source>
</evidence>
<dbReference type="OrthoDB" id="422637at2759"/>
<feature type="domain" description="ABC transporter" evidence="9">
    <location>
        <begin position="835"/>
        <end position="1069"/>
    </location>
</feature>
<dbReference type="InterPro" id="IPR050835">
    <property type="entry name" value="ABC_transporter_sub-D"/>
</dbReference>
<evidence type="ECO:0000256" key="2">
    <source>
        <dbReference type="ARBA" id="ARBA00022448"/>
    </source>
</evidence>
<dbReference type="PANTHER" id="PTHR11384:SF67">
    <property type="entry name" value="ATP-BINDING CASSETTE SUB-FAMILY D MEMBER 1"/>
    <property type="match status" value="1"/>
</dbReference>
<proteinExistence type="inferred from homology"/>
<dbReference type="InterPro" id="IPR017871">
    <property type="entry name" value="ABC_transporter-like_CS"/>
</dbReference>
<dbReference type="Pfam" id="PF06472">
    <property type="entry name" value="ABC_membrane_2"/>
    <property type="match status" value="1"/>
</dbReference>
<dbReference type="GO" id="GO:0007031">
    <property type="term" value="P:peroxisome organization"/>
    <property type="evidence" value="ECO:0007669"/>
    <property type="project" value="TreeGrafter"/>
</dbReference>
<feature type="chain" id="PRO_5012299730" evidence="8">
    <location>
        <begin position="21"/>
        <end position="1138"/>
    </location>
</feature>
<dbReference type="SUPFAM" id="SSF90123">
    <property type="entry name" value="ABC transporter transmembrane region"/>
    <property type="match status" value="1"/>
</dbReference>
<evidence type="ECO:0000256" key="8">
    <source>
        <dbReference type="SAM" id="SignalP"/>
    </source>
</evidence>
<evidence type="ECO:0000256" key="7">
    <source>
        <dbReference type="ARBA" id="ARBA00023136"/>
    </source>
</evidence>
<dbReference type="SMART" id="SM00382">
    <property type="entry name" value="AAA"/>
    <property type="match status" value="1"/>
</dbReference>
<feature type="domain" description="ABC transmembrane type-1" evidence="10">
    <location>
        <begin position="517"/>
        <end position="744"/>
    </location>
</feature>
<reference evidence="11 12" key="1">
    <citation type="submission" date="2016-02" db="EMBL/GenBank/DDBJ databases">
        <title>Genome analysis of coral dinoflagellate symbionts highlights evolutionary adaptations to a symbiotic lifestyle.</title>
        <authorList>
            <person name="Aranda M."/>
            <person name="Li Y."/>
            <person name="Liew Y.J."/>
            <person name="Baumgarten S."/>
            <person name="Simakov O."/>
            <person name="Wilson M."/>
            <person name="Piel J."/>
            <person name="Ashoor H."/>
            <person name="Bougouffa S."/>
            <person name="Bajic V.B."/>
            <person name="Ryu T."/>
            <person name="Ravasi T."/>
            <person name="Bayer T."/>
            <person name="Micklem G."/>
            <person name="Kim H."/>
            <person name="Bhak J."/>
            <person name="Lajeunesse T.C."/>
            <person name="Voolstra C.R."/>
        </authorList>
    </citation>
    <scope>NUCLEOTIDE SEQUENCE [LARGE SCALE GENOMIC DNA]</scope>
    <source>
        <strain evidence="11 12">CCMP2467</strain>
    </source>
</reference>
<keyword evidence="6" id="KW-1133">Transmembrane helix</keyword>
<evidence type="ECO:0000313" key="12">
    <source>
        <dbReference type="Proteomes" id="UP000186817"/>
    </source>
</evidence>
<keyword evidence="12" id="KW-1185">Reference proteome</keyword>
<dbReference type="GO" id="GO:0005524">
    <property type="term" value="F:ATP binding"/>
    <property type="evidence" value="ECO:0007669"/>
    <property type="project" value="UniProtKB-KW"/>
</dbReference>
<dbReference type="PROSITE" id="PS50893">
    <property type="entry name" value="ABC_TRANSPORTER_2"/>
    <property type="match status" value="1"/>
</dbReference>
<evidence type="ECO:0000256" key="4">
    <source>
        <dbReference type="ARBA" id="ARBA00022741"/>
    </source>
</evidence>
<dbReference type="Proteomes" id="UP000186817">
    <property type="component" value="Unassembled WGS sequence"/>
</dbReference>
<dbReference type="PANTHER" id="PTHR11384">
    <property type="entry name" value="ATP-BINDING CASSETTE, SUB-FAMILY D MEMBER"/>
    <property type="match status" value="1"/>
</dbReference>
<keyword evidence="8" id="KW-0732">Signal</keyword>
<sequence length="1138" mass="127912">MARWWPGFCFQCVGVWLAWQAWVPALPDSAAWASQHARVASRDDGKGDAKGWTLSELRCISLKQGPGTTLKVHGVAMMPELFDAAELEALLRAFQDFRETDKAADFKFGELRAQRQAIHIPFQPPFNALPLLGRDKSLLAPLCDCLGQDFVLESALVISVDGGTSSMNAHTDTEDEGSISVHIPLQPLTDGFAPLSFCPGTHGDVELLDRAGAEVRHWRCIGESRMDARKRIAAGRRVKRQALSLHWDGEASALLDGCDLQIGRSCARVRGIQGCTTMGLQVGDEITHVNELSFVAWLRIQADIEEMRSNLVLQVLRPPNVNTLAPPPKLLVGAPLSVGDAIIYDSRTVHWGMANEKTGVRHVLYLNFMSSSFQGYSPDGDAIEAATERCLKERAVFQKQLQRIKITANMPRMMSRPVPQVVMVKHPRRSGVLGLGAGLLFLSFVSKFSERVQIYKAKNQKVKNAPREQVEGLTDLMRFILGSTCSSREFLTVTKLSLMLLLRTVGSVWVSKHWGSIVNSVVSQDFSRLARLVSEFAGATVFLSGLNALLKYYISSLRLQVREKITLWCHEKYLRSKDMIFYKANKVGQKIDNCDHQITSDVERFSDVFAEVFSQSLKPIVDFLVYSVELSRVQGLTTPLTLYSWFAFASCISAVTLPPFGELAAGEQRLEGNFRGKHSELITNCEQIAFLGGERPEKDVLNNSFGELISHCKRSINLAFNSEVLRQYLNKYFCTVIGLVLIARPLRLRPAQLPQFTSDQIAQYFTSTWRNMEAMATAIQDLFELTNRIGRLSGFATRVRQLMLGLESRPPVLNEEIARAQRGPYPPVFKKGPHLKFEHVSVYRPDGTLLVKDLNFTVERGQRVLVTGGNGCGKSSLFRVIRKLWPLVEGTITMPEDKEIYFLTQVNFVPCGSLRDLVIYPQSREEMLAAGRTDDDVRTCLRWAHVSPQVEHDGRAQLEFNDGGRIVKPRLDDVRDWQKDLSPGQKQRLAFARLFYHRPAFVVLDECTNGISPDVEHDLYDRCTRENMAVFSISHKIELKLFHERELRYLGDLEGKWEMNECTLQLTFAGQIQILAQYSASRVTTLNPRWLDFWSKYNQSAQQAITKGMPGATGYRVVMCFVQPQTRTGSSQTSEASV</sequence>
<dbReference type="GO" id="GO:0005324">
    <property type="term" value="F:long-chain fatty acid transmembrane transporter activity"/>
    <property type="evidence" value="ECO:0007669"/>
    <property type="project" value="TreeGrafter"/>
</dbReference>
<dbReference type="SUPFAM" id="SSF52540">
    <property type="entry name" value="P-loop containing nucleoside triphosphate hydrolases"/>
    <property type="match status" value="1"/>
</dbReference>
<dbReference type="AlphaFoldDB" id="A0A1Q9D6C5"/>
<gene>
    <name evidence="11" type="primary">Abcd3</name>
    <name evidence="11" type="ORF">AK812_SmicGene27653</name>
</gene>
<dbReference type="InterPro" id="IPR003439">
    <property type="entry name" value="ABC_transporter-like_ATP-bd"/>
</dbReference>
<dbReference type="Gene3D" id="2.60.120.620">
    <property type="entry name" value="q2cbj1_9rhob like domain"/>
    <property type="match status" value="1"/>
</dbReference>
<keyword evidence="2" id="KW-0813">Transport</keyword>
<dbReference type="PROSITE" id="PS00211">
    <property type="entry name" value="ABC_TRANSPORTER_1"/>
    <property type="match status" value="1"/>
</dbReference>
<organism evidence="11 12">
    <name type="scientific">Symbiodinium microadriaticum</name>
    <name type="common">Dinoflagellate</name>
    <name type="synonym">Zooxanthella microadriatica</name>
    <dbReference type="NCBI Taxonomy" id="2951"/>
    <lineage>
        <taxon>Eukaryota</taxon>
        <taxon>Sar</taxon>
        <taxon>Alveolata</taxon>
        <taxon>Dinophyceae</taxon>
        <taxon>Suessiales</taxon>
        <taxon>Symbiodiniaceae</taxon>
        <taxon>Symbiodinium</taxon>
    </lineage>
</organism>
<dbReference type="CDD" id="cd03223">
    <property type="entry name" value="ABCD_peroxisomal_ALDP"/>
    <property type="match status" value="1"/>
</dbReference>
<dbReference type="InterPro" id="IPR036640">
    <property type="entry name" value="ABC1_TM_sf"/>
</dbReference>
<feature type="signal peptide" evidence="8">
    <location>
        <begin position="1"/>
        <end position="20"/>
    </location>
</feature>
<accession>A0A1Q9D6C5</accession>
<dbReference type="SUPFAM" id="SSF51197">
    <property type="entry name" value="Clavaminate synthase-like"/>
    <property type="match status" value="1"/>
</dbReference>
<evidence type="ECO:0000256" key="3">
    <source>
        <dbReference type="ARBA" id="ARBA00022692"/>
    </source>
</evidence>
<comment type="similarity">
    <text evidence="1">Belongs to the ABC transporter superfamily. ABCD family. Peroxisomal fatty acyl CoA transporter (TC 3.A.1.203) subfamily.</text>
</comment>
<keyword evidence="5 11" id="KW-0067">ATP-binding</keyword>
<dbReference type="GO" id="GO:0006635">
    <property type="term" value="P:fatty acid beta-oxidation"/>
    <property type="evidence" value="ECO:0007669"/>
    <property type="project" value="TreeGrafter"/>
</dbReference>
<evidence type="ECO:0000259" key="9">
    <source>
        <dbReference type="PROSITE" id="PS50893"/>
    </source>
</evidence>
<dbReference type="InterPro" id="IPR027417">
    <property type="entry name" value="P-loop_NTPase"/>
</dbReference>
<dbReference type="InterPro" id="IPR011527">
    <property type="entry name" value="ABC1_TM_dom"/>
</dbReference>
<dbReference type="Gene3D" id="3.40.50.300">
    <property type="entry name" value="P-loop containing nucleotide triphosphate hydrolases"/>
    <property type="match status" value="1"/>
</dbReference>
<dbReference type="InterPro" id="IPR003593">
    <property type="entry name" value="AAA+_ATPase"/>
</dbReference>
<keyword evidence="4" id="KW-0547">Nucleotide-binding</keyword>
<dbReference type="GO" id="GO:0005778">
    <property type="term" value="C:peroxisomal membrane"/>
    <property type="evidence" value="ECO:0007669"/>
    <property type="project" value="TreeGrafter"/>
</dbReference>
<name>A0A1Q9D6C5_SYMMI</name>
<evidence type="ECO:0000256" key="1">
    <source>
        <dbReference type="ARBA" id="ARBA00008575"/>
    </source>
</evidence>
<dbReference type="GO" id="GO:0016887">
    <property type="term" value="F:ATP hydrolysis activity"/>
    <property type="evidence" value="ECO:0007669"/>
    <property type="project" value="InterPro"/>
</dbReference>
<evidence type="ECO:0000256" key="5">
    <source>
        <dbReference type="ARBA" id="ARBA00022840"/>
    </source>
</evidence>
<dbReference type="Gene3D" id="1.20.1560.10">
    <property type="entry name" value="ABC transporter type 1, transmembrane domain"/>
    <property type="match status" value="1"/>
</dbReference>
<dbReference type="PROSITE" id="PS50929">
    <property type="entry name" value="ABC_TM1F"/>
    <property type="match status" value="1"/>
</dbReference>
<comment type="caution">
    <text evidence="11">The sequence shown here is derived from an EMBL/GenBank/DDBJ whole genome shotgun (WGS) entry which is preliminary data.</text>
</comment>
<evidence type="ECO:0000313" key="11">
    <source>
        <dbReference type="EMBL" id="OLP90745.1"/>
    </source>
</evidence>
<dbReference type="Pfam" id="PF00005">
    <property type="entry name" value="ABC_tran"/>
    <property type="match status" value="1"/>
</dbReference>
<dbReference type="GO" id="GO:0042760">
    <property type="term" value="P:very long-chain fatty acid catabolic process"/>
    <property type="evidence" value="ECO:0007669"/>
    <property type="project" value="TreeGrafter"/>
</dbReference>
<keyword evidence="3" id="KW-0812">Transmembrane</keyword>
<dbReference type="GO" id="GO:0015910">
    <property type="term" value="P:long-chain fatty acid import into peroxisome"/>
    <property type="evidence" value="ECO:0007669"/>
    <property type="project" value="TreeGrafter"/>
</dbReference>
<keyword evidence="7" id="KW-0472">Membrane</keyword>
<dbReference type="EMBL" id="LSRX01000697">
    <property type="protein sequence ID" value="OLP90745.1"/>
    <property type="molecule type" value="Genomic_DNA"/>
</dbReference>
<evidence type="ECO:0000256" key="6">
    <source>
        <dbReference type="ARBA" id="ARBA00022989"/>
    </source>
</evidence>